<evidence type="ECO:0000313" key="4">
    <source>
        <dbReference type="Proteomes" id="UP000186553"/>
    </source>
</evidence>
<organism evidence="3 4">
    <name type="scientific">Acinetobacter celticus</name>
    <dbReference type="NCBI Taxonomy" id="1891224"/>
    <lineage>
        <taxon>Bacteria</taxon>
        <taxon>Pseudomonadati</taxon>
        <taxon>Pseudomonadota</taxon>
        <taxon>Gammaproteobacteria</taxon>
        <taxon>Moraxellales</taxon>
        <taxon>Moraxellaceae</taxon>
        <taxon>Acinetobacter</taxon>
    </lineage>
</organism>
<name>A0A1C3CUL6_9GAMM</name>
<dbReference type="PANTHER" id="PTHR43630:SF2">
    <property type="entry name" value="GLYCOSYLTRANSFERASE"/>
    <property type="match status" value="1"/>
</dbReference>
<dbReference type="PANTHER" id="PTHR43630">
    <property type="entry name" value="POLY-BETA-1,6-N-ACETYL-D-GLUCOSAMINE SYNTHASE"/>
    <property type="match status" value="1"/>
</dbReference>
<keyword evidence="4" id="KW-1185">Reference proteome</keyword>
<dbReference type="SUPFAM" id="SSF53448">
    <property type="entry name" value="Nucleotide-diphospho-sugar transferases"/>
    <property type="match status" value="1"/>
</dbReference>
<feature type="domain" description="Glycosyltransferase 2-like" evidence="2">
    <location>
        <begin position="6"/>
        <end position="140"/>
    </location>
</feature>
<proteinExistence type="inferred from homology"/>
<dbReference type="Proteomes" id="UP000186553">
    <property type="component" value="Unassembled WGS sequence"/>
</dbReference>
<dbReference type="EMBL" id="MBDL01000011">
    <property type="protein sequence ID" value="ODA12366.1"/>
    <property type="molecule type" value="Genomic_DNA"/>
</dbReference>
<comment type="caution">
    <text evidence="3">The sequence shown here is derived from an EMBL/GenBank/DDBJ whole genome shotgun (WGS) entry which is preliminary data.</text>
</comment>
<sequence>MSIPCSVYIITLNCGEWLQQTLESVEEFDEVIILDSGSTDRTYDIAQNFKNVKIVHQDWMGYAKQKSLALEQCRNKWVLNLDGDEVLSIELKDEIANFIDLNTGDALIIPFNDAFLGVPNHNLTKKHAKVRFFRKEKGHYDLTNQAHESVVIHGEVCRARYDIYHYGENTIHFTVEKSNQYSTLKAQEKFNKGKKPNFIKLLLVMPVTFLKSYIIRRNFLNGWRGFVGSTINAFYAFSKEAKLFEHYLKNNQRSGK</sequence>
<dbReference type="Pfam" id="PF00535">
    <property type="entry name" value="Glycos_transf_2"/>
    <property type="match status" value="1"/>
</dbReference>
<dbReference type="InterPro" id="IPR029044">
    <property type="entry name" value="Nucleotide-diphossugar_trans"/>
</dbReference>
<evidence type="ECO:0000256" key="1">
    <source>
        <dbReference type="ARBA" id="ARBA00038494"/>
    </source>
</evidence>
<dbReference type="OrthoDB" id="9815923at2"/>
<protein>
    <submittedName>
        <fullName evidence="3">Lipopolysaccharide biosynthesis protein</fullName>
    </submittedName>
</protein>
<dbReference type="STRING" id="1891224.BBP83_10780"/>
<gene>
    <name evidence="3" type="ORF">BBP83_10780</name>
</gene>
<evidence type="ECO:0000259" key="2">
    <source>
        <dbReference type="Pfam" id="PF00535"/>
    </source>
</evidence>
<comment type="similarity">
    <text evidence="1">Belongs to the glycosyltransferase 2 family. WaaE/KdtX subfamily.</text>
</comment>
<dbReference type="AlphaFoldDB" id="A0A1C3CUL6"/>
<evidence type="ECO:0000313" key="3">
    <source>
        <dbReference type="EMBL" id="ODA12366.1"/>
    </source>
</evidence>
<dbReference type="InterPro" id="IPR001173">
    <property type="entry name" value="Glyco_trans_2-like"/>
</dbReference>
<dbReference type="CDD" id="cd02511">
    <property type="entry name" value="Beta4Glucosyltransferase"/>
    <property type="match status" value="1"/>
</dbReference>
<dbReference type="Gene3D" id="3.90.550.10">
    <property type="entry name" value="Spore Coat Polysaccharide Biosynthesis Protein SpsA, Chain A"/>
    <property type="match status" value="1"/>
</dbReference>
<reference evidence="3 4" key="1">
    <citation type="submission" date="2016-07" db="EMBL/GenBank/DDBJ databases">
        <title>Acinetobacter sp. ANC 4603.</title>
        <authorList>
            <person name="Radolfova-Krizova L."/>
            <person name="Nemec A."/>
        </authorList>
    </citation>
    <scope>NUCLEOTIDE SEQUENCE [LARGE SCALE GENOMIC DNA]</scope>
    <source>
        <strain evidence="3 4">ANC 4603</strain>
    </source>
</reference>
<accession>A0A1C3CUL6</accession>